<dbReference type="AlphaFoldDB" id="A0A2S4UAA6"/>
<organism evidence="1 2">
    <name type="scientific">Puccinia striiformis</name>
    <dbReference type="NCBI Taxonomy" id="27350"/>
    <lineage>
        <taxon>Eukaryota</taxon>
        <taxon>Fungi</taxon>
        <taxon>Dikarya</taxon>
        <taxon>Basidiomycota</taxon>
        <taxon>Pucciniomycotina</taxon>
        <taxon>Pucciniomycetes</taxon>
        <taxon>Pucciniales</taxon>
        <taxon>Pucciniaceae</taxon>
        <taxon>Puccinia</taxon>
    </lineage>
</organism>
<reference evidence="1" key="1">
    <citation type="submission" date="2017-12" db="EMBL/GenBank/DDBJ databases">
        <title>Gene loss provides genomic basis for host adaptation in cereal stripe rust fungi.</title>
        <authorList>
            <person name="Xia C."/>
        </authorList>
    </citation>
    <scope>NUCLEOTIDE SEQUENCE [LARGE SCALE GENOMIC DNA]</scope>
    <source>
        <strain evidence="1">93-210</strain>
    </source>
</reference>
<keyword evidence="2" id="KW-1185">Reference proteome</keyword>
<evidence type="ECO:0000313" key="1">
    <source>
        <dbReference type="EMBL" id="POV94213.1"/>
    </source>
</evidence>
<evidence type="ECO:0000313" key="2">
    <source>
        <dbReference type="Proteomes" id="UP000239156"/>
    </source>
</evidence>
<sequence length="58" mass="6482">MTLGQIIMLEVMKTIESIGLRMMMTTVSNRALWTTPADCQPDPPQRGNSTGFHMRKGT</sequence>
<gene>
    <name evidence="1" type="ORF">PSTT_16968</name>
</gene>
<dbReference type="VEuPathDB" id="FungiDB:PSTT_16968"/>
<name>A0A2S4UAA6_9BASI</name>
<protein>
    <submittedName>
        <fullName evidence="1">Uncharacterized protein</fullName>
    </submittedName>
</protein>
<accession>A0A2S4UAA6</accession>
<comment type="caution">
    <text evidence="1">The sequence shown here is derived from an EMBL/GenBank/DDBJ whole genome shotgun (WGS) entry which is preliminary data.</text>
</comment>
<proteinExistence type="predicted"/>
<dbReference type="VEuPathDB" id="FungiDB:PSHT_13065"/>
<dbReference type="Proteomes" id="UP000239156">
    <property type="component" value="Unassembled WGS sequence"/>
</dbReference>
<dbReference type="EMBL" id="PKSL01000440">
    <property type="protein sequence ID" value="POV94213.1"/>
    <property type="molecule type" value="Genomic_DNA"/>
</dbReference>